<evidence type="ECO:0000259" key="2">
    <source>
        <dbReference type="Pfam" id="PF00501"/>
    </source>
</evidence>
<dbReference type="Proteomes" id="UP000198844">
    <property type="component" value="Unassembled WGS sequence"/>
</dbReference>
<evidence type="ECO:0000313" key="5">
    <source>
        <dbReference type="EMBL" id="SFU26572.1"/>
    </source>
</evidence>
<dbReference type="Pfam" id="PF16177">
    <property type="entry name" value="ACAS_N"/>
    <property type="match status" value="1"/>
</dbReference>
<sequence>MNYTKVRGAWKSDASAFWANAAGHVHWTSPWDDVFLTQPGNRFSWFDGARTNASYNCLDRHLEAGRGEQTAIAFESPVTGTAQTITYAALTDQVAKFACVLQSYGVGLGDIVVIYMPVIPQAIVAMLACARIGATHCVVFGGFAAKELAARLGDTRPTAIVTTSFGFEGERRIPYKKTVDEAVGLAAWEGSIIVYQREIESVTLKPDDIDWDTAMRGAHVVNPVSVPSGHPLYILHTSGTTGAPKGIVRDTGGYMTALAWSMNNIYKCLPGDVFWAASDIGWVVGHSYMVYGPLLNGCTTVLYEGKPVGTPDPASFWRVIAKHSVNVLFTAPTALRAIKKEDPDGTFLWESCVGKRRWHHDISSLRSVFLAGERCDTPTVTWAENMLGVPAIDHWWQTEAGWAIAASTLEEDACGDRRRGAAGRAMPGWDVRCIDDDGNEVPAGVSGNIVCGLPLPPGVMTGIWNAHSRYESSYFKRFAGWYDTGDAGYIDADGFIYVMGRTDDVINVAGHRFSTGAIEEVIARLSPVAECAVVGMSDPLKGQVPVVFMVLKDHVSTDRAEIELAALQTVRKHVGAVAAVRAAFVVKRLPKTRSGKILRRSLLQIVDGKAVSIPPTIDNPEALSEIEELLNSRGIKGESLFDEPHYPSA</sequence>
<dbReference type="InterPro" id="IPR000873">
    <property type="entry name" value="AMP-dep_synth/lig_dom"/>
</dbReference>
<evidence type="ECO:0000259" key="4">
    <source>
        <dbReference type="Pfam" id="PF16177"/>
    </source>
</evidence>
<comment type="similarity">
    <text evidence="1">Belongs to the ATP-dependent AMP-binding enzyme family.</text>
</comment>
<dbReference type="InterPro" id="IPR025110">
    <property type="entry name" value="AMP-bd_C"/>
</dbReference>
<dbReference type="InterPro" id="IPR042099">
    <property type="entry name" value="ANL_N_sf"/>
</dbReference>
<dbReference type="InterPro" id="IPR020845">
    <property type="entry name" value="AMP-binding_CS"/>
</dbReference>
<dbReference type="GO" id="GO:0050218">
    <property type="term" value="F:propionate-CoA ligase activity"/>
    <property type="evidence" value="ECO:0007669"/>
    <property type="project" value="TreeGrafter"/>
</dbReference>
<dbReference type="EMBL" id="FPBH01000059">
    <property type="protein sequence ID" value="SFU26572.1"/>
    <property type="molecule type" value="Genomic_DNA"/>
</dbReference>
<dbReference type="Pfam" id="PF00501">
    <property type="entry name" value="AMP-binding"/>
    <property type="match status" value="1"/>
</dbReference>
<dbReference type="PROSITE" id="PS00455">
    <property type="entry name" value="AMP_BINDING"/>
    <property type="match status" value="1"/>
</dbReference>
<dbReference type="Pfam" id="PF13193">
    <property type="entry name" value="AMP-binding_C"/>
    <property type="match status" value="1"/>
</dbReference>
<name>A0A1I7ERN4_9BURK</name>
<feature type="domain" description="AMP-dependent synthetase/ligase" evidence="2">
    <location>
        <begin position="67"/>
        <end position="464"/>
    </location>
</feature>
<evidence type="ECO:0000313" key="6">
    <source>
        <dbReference type="Proteomes" id="UP000198844"/>
    </source>
</evidence>
<dbReference type="Gene3D" id="3.40.50.12780">
    <property type="entry name" value="N-terminal domain of ligase-like"/>
    <property type="match status" value="1"/>
</dbReference>
<dbReference type="Gene3D" id="3.30.300.30">
    <property type="match status" value="1"/>
</dbReference>
<dbReference type="SUPFAM" id="SSF56801">
    <property type="entry name" value="Acetyl-CoA synthetase-like"/>
    <property type="match status" value="1"/>
</dbReference>
<evidence type="ECO:0000256" key="1">
    <source>
        <dbReference type="ARBA" id="ARBA00006432"/>
    </source>
</evidence>
<evidence type="ECO:0000259" key="3">
    <source>
        <dbReference type="Pfam" id="PF13193"/>
    </source>
</evidence>
<accession>A0A1I7ERN4</accession>
<dbReference type="InterPro" id="IPR045851">
    <property type="entry name" value="AMP-bd_C_sf"/>
</dbReference>
<dbReference type="PANTHER" id="PTHR43347:SF3">
    <property type="entry name" value="ACYL-COA SYNTHETASE SHORT-CHAIN FAMILY MEMBER 3, MITOCHONDRIAL"/>
    <property type="match status" value="1"/>
</dbReference>
<dbReference type="InterPro" id="IPR032387">
    <property type="entry name" value="ACAS_N"/>
</dbReference>
<reference evidence="5 6" key="1">
    <citation type="submission" date="2016-10" db="EMBL/GenBank/DDBJ databases">
        <authorList>
            <person name="de Groot N.N."/>
        </authorList>
    </citation>
    <scope>NUCLEOTIDE SEQUENCE [LARGE SCALE GENOMIC DNA]</scope>
    <source>
        <strain evidence="5 6">LMG 27731</strain>
    </source>
</reference>
<dbReference type="PANTHER" id="PTHR43347">
    <property type="entry name" value="ACYL-COA SYNTHETASE"/>
    <property type="match status" value="1"/>
</dbReference>
<protein>
    <submittedName>
        <fullName evidence="5">Propionyl-CoA synthetase</fullName>
    </submittedName>
</protein>
<feature type="domain" description="Acetyl-coenzyme A synthetase N-terminal" evidence="4">
    <location>
        <begin position="3"/>
        <end position="57"/>
    </location>
</feature>
<dbReference type="RefSeq" id="WP_093647415.1">
    <property type="nucleotide sequence ID" value="NZ_FPBH01000059.1"/>
</dbReference>
<gene>
    <name evidence="5" type="ORF">SAMN05192563_105917</name>
</gene>
<feature type="domain" description="AMP-binding enzyme C-terminal" evidence="3">
    <location>
        <begin position="518"/>
        <end position="596"/>
    </location>
</feature>
<dbReference type="AlphaFoldDB" id="A0A1I7ERN4"/>
<dbReference type="OrthoDB" id="9803968at2"/>
<proteinExistence type="inferred from homology"/>
<organism evidence="5 6">
    <name type="scientific">Paraburkholderia aspalathi</name>
    <dbReference type="NCBI Taxonomy" id="1324617"/>
    <lineage>
        <taxon>Bacteria</taxon>
        <taxon>Pseudomonadati</taxon>
        <taxon>Pseudomonadota</taxon>
        <taxon>Betaproteobacteria</taxon>
        <taxon>Burkholderiales</taxon>
        <taxon>Burkholderiaceae</taxon>
        <taxon>Paraburkholderia</taxon>
    </lineage>
</organism>